<evidence type="ECO:0000313" key="1">
    <source>
        <dbReference type="EMBL" id="MFC5403616.1"/>
    </source>
</evidence>
<comment type="caution">
    <text evidence="1">The sequence shown here is derived from an EMBL/GenBank/DDBJ whole genome shotgun (WGS) entry which is preliminary data.</text>
</comment>
<organism evidence="1 2">
    <name type="scientific">Cohnella soli</name>
    <dbReference type="NCBI Taxonomy" id="425005"/>
    <lineage>
        <taxon>Bacteria</taxon>
        <taxon>Bacillati</taxon>
        <taxon>Bacillota</taxon>
        <taxon>Bacilli</taxon>
        <taxon>Bacillales</taxon>
        <taxon>Paenibacillaceae</taxon>
        <taxon>Cohnella</taxon>
    </lineage>
</organism>
<proteinExistence type="predicted"/>
<protein>
    <submittedName>
        <fullName evidence="1">Uncharacterized protein</fullName>
    </submittedName>
</protein>
<dbReference type="Proteomes" id="UP001596113">
    <property type="component" value="Unassembled WGS sequence"/>
</dbReference>
<gene>
    <name evidence="1" type="ORF">ACFPOF_12810</name>
</gene>
<evidence type="ECO:0000313" key="2">
    <source>
        <dbReference type="Proteomes" id="UP001596113"/>
    </source>
</evidence>
<keyword evidence="2" id="KW-1185">Reference proteome</keyword>
<dbReference type="RefSeq" id="WP_378133118.1">
    <property type="nucleotide sequence ID" value="NZ_JBHSMI010000023.1"/>
</dbReference>
<name>A0ABW0HQX2_9BACL</name>
<sequence>MSVNKRVMLGTAILAITIMIGAYSFSNADSPSTNPGSLDDPIVTKGYVDGAVSDLVKQEIAKQMPSAGSGGGSSKLETVAVAAGQKLIVDDGGEIIVRTGKAIAYSSDANGLSDLTDGLDVKPGKAIANNHLILNPRGQRGVQPDPKQAKGLIVLVRGAYKLQ</sequence>
<dbReference type="EMBL" id="JBHSMI010000023">
    <property type="protein sequence ID" value="MFC5403616.1"/>
    <property type="molecule type" value="Genomic_DNA"/>
</dbReference>
<accession>A0ABW0HQX2</accession>
<reference evidence="2" key="1">
    <citation type="journal article" date="2019" name="Int. J. Syst. Evol. Microbiol.">
        <title>The Global Catalogue of Microorganisms (GCM) 10K type strain sequencing project: providing services to taxonomists for standard genome sequencing and annotation.</title>
        <authorList>
            <consortium name="The Broad Institute Genomics Platform"/>
            <consortium name="The Broad Institute Genome Sequencing Center for Infectious Disease"/>
            <person name="Wu L."/>
            <person name="Ma J."/>
        </authorList>
    </citation>
    <scope>NUCLEOTIDE SEQUENCE [LARGE SCALE GENOMIC DNA]</scope>
    <source>
        <strain evidence="2">CGMCC 1.18575</strain>
    </source>
</reference>